<keyword evidence="2" id="KW-1185">Reference proteome</keyword>
<dbReference type="WBParaSite" id="GPUH_0002592401-mRNA-1">
    <property type="protein sequence ID" value="GPUH_0002592401-mRNA-1"/>
    <property type="gene ID" value="GPUH_0002592401"/>
</dbReference>
<dbReference type="AlphaFoldDB" id="A0A183EY53"/>
<evidence type="ECO:0000313" key="3">
    <source>
        <dbReference type="WBParaSite" id="GPUH_0002592401-mRNA-1"/>
    </source>
</evidence>
<gene>
    <name evidence="1" type="ORF">GPUH_LOCUS25895</name>
</gene>
<sequence length="61" mass="6763">MSLFNQMKLSVAKALQFSTDGNIFEIPECAVLSTTDKISIKVANITQMYMLALRISASHKI</sequence>
<name>A0A183EY53_9BILA</name>
<evidence type="ECO:0000313" key="2">
    <source>
        <dbReference type="Proteomes" id="UP000271098"/>
    </source>
</evidence>
<reference evidence="3" key="1">
    <citation type="submission" date="2016-06" db="UniProtKB">
        <authorList>
            <consortium name="WormBaseParasite"/>
        </authorList>
    </citation>
    <scope>IDENTIFICATION</scope>
</reference>
<reference evidence="1 2" key="2">
    <citation type="submission" date="2018-11" db="EMBL/GenBank/DDBJ databases">
        <authorList>
            <consortium name="Pathogen Informatics"/>
        </authorList>
    </citation>
    <scope>NUCLEOTIDE SEQUENCE [LARGE SCALE GENOMIC DNA]</scope>
</reference>
<protein>
    <submittedName>
        <fullName evidence="3">Skp1_POZ domain-containing protein</fullName>
    </submittedName>
</protein>
<organism evidence="3">
    <name type="scientific">Gongylonema pulchrum</name>
    <dbReference type="NCBI Taxonomy" id="637853"/>
    <lineage>
        <taxon>Eukaryota</taxon>
        <taxon>Metazoa</taxon>
        <taxon>Ecdysozoa</taxon>
        <taxon>Nematoda</taxon>
        <taxon>Chromadorea</taxon>
        <taxon>Rhabditida</taxon>
        <taxon>Spirurina</taxon>
        <taxon>Spiruromorpha</taxon>
        <taxon>Spiruroidea</taxon>
        <taxon>Gongylonematidae</taxon>
        <taxon>Gongylonema</taxon>
    </lineage>
</organism>
<evidence type="ECO:0000313" key="1">
    <source>
        <dbReference type="EMBL" id="VDN44822.1"/>
    </source>
</evidence>
<dbReference type="Proteomes" id="UP000271098">
    <property type="component" value="Unassembled WGS sequence"/>
</dbReference>
<dbReference type="EMBL" id="UYRT01107446">
    <property type="protein sequence ID" value="VDN44822.1"/>
    <property type="molecule type" value="Genomic_DNA"/>
</dbReference>
<accession>A0A183EY53</accession>
<proteinExistence type="predicted"/>
<dbReference type="OrthoDB" id="5776635at2759"/>